<keyword evidence="3" id="KW-0378">Hydrolase</keyword>
<proteinExistence type="predicted"/>
<evidence type="ECO:0000256" key="1">
    <source>
        <dbReference type="ARBA" id="ARBA00022722"/>
    </source>
</evidence>
<dbReference type="Gene3D" id="2.40.50.90">
    <property type="match status" value="1"/>
</dbReference>
<dbReference type="InterPro" id="IPR035437">
    <property type="entry name" value="SNase_OB-fold_sf"/>
</dbReference>
<keyword evidence="5" id="KW-1133">Transmembrane helix</keyword>
<keyword evidence="8" id="KW-1185">Reference proteome</keyword>
<dbReference type="PANTHER" id="PTHR12302:SF3">
    <property type="entry name" value="SERINE_THREONINE-PROTEIN KINASE 31"/>
    <property type="match status" value="1"/>
</dbReference>
<evidence type="ECO:0000256" key="5">
    <source>
        <dbReference type="SAM" id="Phobius"/>
    </source>
</evidence>
<evidence type="ECO:0000256" key="2">
    <source>
        <dbReference type="ARBA" id="ARBA00022759"/>
    </source>
</evidence>
<keyword evidence="2" id="KW-0255">Endonuclease</keyword>
<evidence type="ECO:0000259" key="6">
    <source>
        <dbReference type="PROSITE" id="PS50830"/>
    </source>
</evidence>
<dbReference type="SMART" id="SM00318">
    <property type="entry name" value="SNc"/>
    <property type="match status" value="1"/>
</dbReference>
<evidence type="ECO:0000256" key="4">
    <source>
        <dbReference type="SAM" id="MobiDB-lite"/>
    </source>
</evidence>
<feature type="transmembrane region" description="Helical" evidence="5">
    <location>
        <begin position="31"/>
        <end position="53"/>
    </location>
</feature>
<dbReference type="GO" id="GO:0004519">
    <property type="term" value="F:endonuclease activity"/>
    <property type="evidence" value="ECO:0007669"/>
    <property type="project" value="UniProtKB-KW"/>
</dbReference>
<dbReference type="InterPro" id="IPR016071">
    <property type="entry name" value="Staphylococal_nuclease_OB-fold"/>
</dbReference>
<dbReference type="Pfam" id="PF00565">
    <property type="entry name" value="SNase"/>
    <property type="match status" value="1"/>
</dbReference>
<dbReference type="PANTHER" id="PTHR12302">
    <property type="entry name" value="EBNA2 BINDING PROTEIN P100"/>
    <property type="match status" value="1"/>
</dbReference>
<evidence type="ECO:0000313" key="8">
    <source>
        <dbReference type="Proteomes" id="UP000245125"/>
    </source>
</evidence>
<dbReference type="EMBL" id="OUUY01000086">
    <property type="protein sequence ID" value="SPQ01026.1"/>
    <property type="molecule type" value="Genomic_DNA"/>
</dbReference>
<evidence type="ECO:0000313" key="7">
    <source>
        <dbReference type="EMBL" id="SPQ01026.1"/>
    </source>
</evidence>
<dbReference type="PROSITE" id="PS50830">
    <property type="entry name" value="TNASE_3"/>
    <property type="match status" value="1"/>
</dbReference>
<dbReference type="GO" id="GO:0016787">
    <property type="term" value="F:hydrolase activity"/>
    <property type="evidence" value="ECO:0007669"/>
    <property type="project" value="UniProtKB-KW"/>
</dbReference>
<dbReference type="SUPFAM" id="SSF50199">
    <property type="entry name" value="Staphylococcal nuclease"/>
    <property type="match status" value="1"/>
</dbReference>
<gene>
    <name evidence="7" type="ORF">NBG4_40066</name>
</gene>
<keyword evidence="5" id="KW-0812">Transmembrane</keyword>
<name>A0A2U3QHZ1_9BACT</name>
<feature type="region of interest" description="Disordered" evidence="4">
    <location>
        <begin position="183"/>
        <end position="205"/>
    </location>
</feature>
<protein>
    <submittedName>
        <fullName evidence="7">Putative Nuclease</fullName>
    </submittedName>
</protein>
<keyword evidence="1" id="KW-0540">Nuclease</keyword>
<feature type="domain" description="TNase-like" evidence="6">
    <location>
        <begin position="56"/>
        <end position="189"/>
    </location>
</feature>
<evidence type="ECO:0000256" key="3">
    <source>
        <dbReference type="ARBA" id="ARBA00022801"/>
    </source>
</evidence>
<sequence length="205" mass="23330">MIPLFFVALSVIGERKVDLCPLVRVSFTMRYSVRILALLLGLLALIFTPAAYANGKTLTGKVMQVKDGDTVVISPEDGGQFFVCRLYGIDAPETAHLRFGKGGQRFGEEASRELKRLILGQTVEVTTTGQKTYKREVCLIKKDGQDINLEMIKRGYAWAYRQHLKRPYTSEYIEAENEARSKRLGLWKDNNPSPPWEFRKQQRGK</sequence>
<dbReference type="AlphaFoldDB" id="A0A2U3QHZ1"/>
<accession>A0A2U3QHZ1</accession>
<organism evidence="7 8">
    <name type="scientific">Candidatus Sulfobium mesophilum</name>
    <dbReference type="NCBI Taxonomy" id="2016548"/>
    <lineage>
        <taxon>Bacteria</taxon>
        <taxon>Pseudomonadati</taxon>
        <taxon>Nitrospirota</taxon>
        <taxon>Nitrospiria</taxon>
        <taxon>Nitrospirales</taxon>
        <taxon>Nitrospiraceae</taxon>
        <taxon>Candidatus Sulfobium</taxon>
    </lineage>
</organism>
<keyword evidence="5" id="KW-0472">Membrane</keyword>
<reference evidence="8" key="1">
    <citation type="submission" date="2018-03" db="EMBL/GenBank/DDBJ databases">
        <authorList>
            <person name="Zecchin S."/>
        </authorList>
    </citation>
    <scope>NUCLEOTIDE SEQUENCE [LARGE SCALE GENOMIC DNA]</scope>
</reference>
<dbReference type="Proteomes" id="UP000245125">
    <property type="component" value="Unassembled WGS sequence"/>
</dbReference>